<dbReference type="InterPro" id="IPR050297">
    <property type="entry name" value="LipidA_mod_glycosyltrf_83"/>
</dbReference>
<comment type="subcellular location">
    <subcellularLocation>
        <location evidence="1">Cell membrane</location>
        <topology evidence="1">Multi-pass membrane protein</topology>
    </subcellularLocation>
</comment>
<feature type="transmembrane region" description="Helical" evidence="8">
    <location>
        <begin position="83"/>
        <end position="104"/>
    </location>
</feature>
<comment type="caution">
    <text evidence="10">The sequence shown here is derived from an EMBL/GenBank/DDBJ whole genome shotgun (WGS) entry which is preliminary data.</text>
</comment>
<dbReference type="Pfam" id="PF13231">
    <property type="entry name" value="PMT_2"/>
    <property type="match status" value="1"/>
</dbReference>
<dbReference type="AlphaFoldDB" id="A0A537LIP1"/>
<dbReference type="PANTHER" id="PTHR33908">
    <property type="entry name" value="MANNOSYLTRANSFERASE YKCB-RELATED"/>
    <property type="match status" value="1"/>
</dbReference>
<dbReference type="GO" id="GO:0009103">
    <property type="term" value="P:lipopolysaccharide biosynthetic process"/>
    <property type="evidence" value="ECO:0007669"/>
    <property type="project" value="UniProtKB-ARBA"/>
</dbReference>
<keyword evidence="2" id="KW-1003">Cell membrane</keyword>
<dbReference type="Proteomes" id="UP000320393">
    <property type="component" value="Unassembled WGS sequence"/>
</dbReference>
<evidence type="ECO:0000256" key="3">
    <source>
        <dbReference type="ARBA" id="ARBA00022676"/>
    </source>
</evidence>
<feature type="domain" description="Glycosyltransferase RgtA/B/C/D-like" evidence="9">
    <location>
        <begin position="63"/>
        <end position="219"/>
    </location>
</feature>
<feature type="transmembrane region" description="Helical" evidence="8">
    <location>
        <begin position="275"/>
        <end position="292"/>
    </location>
</feature>
<evidence type="ECO:0000256" key="4">
    <source>
        <dbReference type="ARBA" id="ARBA00022679"/>
    </source>
</evidence>
<feature type="transmembrane region" description="Helical" evidence="8">
    <location>
        <begin position="204"/>
        <end position="223"/>
    </location>
</feature>
<evidence type="ECO:0000256" key="1">
    <source>
        <dbReference type="ARBA" id="ARBA00004651"/>
    </source>
</evidence>
<keyword evidence="6 8" id="KW-1133">Transmembrane helix</keyword>
<dbReference type="EMBL" id="VBAM01000443">
    <property type="protein sequence ID" value="TMJ07888.1"/>
    <property type="molecule type" value="Genomic_DNA"/>
</dbReference>
<feature type="transmembrane region" description="Helical" evidence="8">
    <location>
        <begin position="162"/>
        <end position="184"/>
    </location>
</feature>
<evidence type="ECO:0000313" key="10">
    <source>
        <dbReference type="EMBL" id="TMJ07888.1"/>
    </source>
</evidence>
<evidence type="ECO:0000256" key="8">
    <source>
        <dbReference type="SAM" id="Phobius"/>
    </source>
</evidence>
<sequence length="495" mass="54371">MRTRSVLTTLWIPLAVVIAIGVETRFVGLSDRSLSFDEAYSVTVARYPVPEIVRYLASNNDTHPPLHYALLSTWLHLFGSSEVAVRGLSALIGLAMVVLLYAFARRLVDRNVALVASALLAGSAFAVQAAQEARMYPLLGLLALGSWFSLDLAIQSRKARHWALYAVCGALMLYTHYFGFLVLGSQVLYLIPRWRRDRRTLRDAALALGAVAVLFSPWVPAFLAQAMSGRGWPTFRPPVDTHALATLLALFGFGGELFGMGGYFHTPNVPFWKEALATAPIVGLLGAGVYAVSQRVNVFYPRYFSFLAPAFALLLAAGIDLAAAALVRWAKRGVEIRPAALAACTVIVLALNAPVINGYSSVDYAVHDWRSAAELVAAAAAPKDYLLFIPGFAQTAFEYYYKGPQERFQLWPVEIFRMVRITRAADPKINKAWAHGLAQGHPRLWVIATVPFPGSAYLRLRALLEDDFGTGQAWDFHSVYVIGLPSRHYRANGAE</sequence>
<keyword evidence="3" id="KW-0328">Glycosyltransferase</keyword>
<evidence type="ECO:0000256" key="6">
    <source>
        <dbReference type="ARBA" id="ARBA00022989"/>
    </source>
</evidence>
<gene>
    <name evidence="10" type="ORF">E6H02_10810</name>
</gene>
<evidence type="ECO:0000313" key="11">
    <source>
        <dbReference type="Proteomes" id="UP000320393"/>
    </source>
</evidence>
<protein>
    <recommendedName>
        <fullName evidence="9">Glycosyltransferase RgtA/B/C/D-like domain-containing protein</fullName>
    </recommendedName>
</protein>
<keyword evidence="5 8" id="KW-0812">Transmembrane</keyword>
<feature type="transmembrane region" description="Helical" evidence="8">
    <location>
        <begin position="244"/>
        <end position="263"/>
    </location>
</feature>
<dbReference type="PANTHER" id="PTHR33908:SF11">
    <property type="entry name" value="MEMBRANE PROTEIN"/>
    <property type="match status" value="1"/>
</dbReference>
<proteinExistence type="predicted"/>
<organism evidence="10 11">
    <name type="scientific">Candidatus Segetimicrobium genomatis</name>
    <dbReference type="NCBI Taxonomy" id="2569760"/>
    <lineage>
        <taxon>Bacteria</taxon>
        <taxon>Bacillati</taxon>
        <taxon>Candidatus Sysuimicrobiota</taxon>
        <taxon>Candidatus Sysuimicrobiia</taxon>
        <taxon>Candidatus Sysuimicrobiales</taxon>
        <taxon>Candidatus Segetimicrobiaceae</taxon>
        <taxon>Candidatus Segetimicrobium</taxon>
    </lineage>
</organism>
<keyword evidence="4" id="KW-0808">Transferase</keyword>
<evidence type="ECO:0000259" key="9">
    <source>
        <dbReference type="Pfam" id="PF13231"/>
    </source>
</evidence>
<feature type="transmembrane region" description="Helical" evidence="8">
    <location>
        <begin position="111"/>
        <end position="130"/>
    </location>
</feature>
<evidence type="ECO:0000256" key="2">
    <source>
        <dbReference type="ARBA" id="ARBA00022475"/>
    </source>
</evidence>
<keyword evidence="7 8" id="KW-0472">Membrane</keyword>
<evidence type="ECO:0000256" key="5">
    <source>
        <dbReference type="ARBA" id="ARBA00022692"/>
    </source>
</evidence>
<evidence type="ECO:0000256" key="7">
    <source>
        <dbReference type="ARBA" id="ARBA00023136"/>
    </source>
</evidence>
<feature type="transmembrane region" description="Helical" evidence="8">
    <location>
        <begin position="304"/>
        <end position="327"/>
    </location>
</feature>
<reference evidence="10 11" key="1">
    <citation type="journal article" date="2019" name="Nat. Microbiol.">
        <title>Mediterranean grassland soil C-N compound turnover is dependent on rainfall and depth, and is mediated by genomically divergent microorganisms.</title>
        <authorList>
            <person name="Diamond S."/>
            <person name="Andeer P.F."/>
            <person name="Li Z."/>
            <person name="Crits-Christoph A."/>
            <person name="Burstein D."/>
            <person name="Anantharaman K."/>
            <person name="Lane K.R."/>
            <person name="Thomas B.C."/>
            <person name="Pan C."/>
            <person name="Northen T.R."/>
            <person name="Banfield J.F."/>
        </authorList>
    </citation>
    <scope>NUCLEOTIDE SEQUENCE [LARGE SCALE GENOMIC DNA]</scope>
    <source>
        <strain evidence="10">NP_5</strain>
    </source>
</reference>
<accession>A0A537LIP1</accession>
<name>A0A537LIP1_9BACT</name>
<dbReference type="GO" id="GO:0005886">
    <property type="term" value="C:plasma membrane"/>
    <property type="evidence" value="ECO:0007669"/>
    <property type="project" value="UniProtKB-SubCell"/>
</dbReference>
<dbReference type="InterPro" id="IPR038731">
    <property type="entry name" value="RgtA/B/C-like"/>
</dbReference>
<dbReference type="GO" id="GO:0016763">
    <property type="term" value="F:pentosyltransferase activity"/>
    <property type="evidence" value="ECO:0007669"/>
    <property type="project" value="TreeGrafter"/>
</dbReference>